<keyword evidence="5 6" id="KW-0067">ATP-binding</keyword>
<keyword evidence="3 6" id="KW-0547">Nucleotide-binding</keyword>
<feature type="region of interest" description="Disordered" evidence="7">
    <location>
        <begin position="1265"/>
        <end position="1286"/>
    </location>
</feature>
<feature type="compositionally biased region" description="Basic and acidic residues" evidence="7">
    <location>
        <begin position="370"/>
        <end position="386"/>
    </location>
</feature>
<dbReference type="GeneID" id="94170895"/>
<dbReference type="EMBL" id="JAFHKP010000027">
    <property type="protein sequence ID" value="KAG5475940.1"/>
    <property type="molecule type" value="Genomic_DNA"/>
</dbReference>
<evidence type="ECO:0000256" key="3">
    <source>
        <dbReference type="ARBA" id="ARBA00022741"/>
    </source>
</evidence>
<feature type="compositionally biased region" description="Basic residues" evidence="7">
    <location>
        <begin position="1674"/>
        <end position="1684"/>
    </location>
</feature>
<feature type="region of interest" description="Disordered" evidence="7">
    <location>
        <begin position="341"/>
        <end position="411"/>
    </location>
</feature>
<feature type="region of interest" description="Disordered" evidence="7">
    <location>
        <begin position="731"/>
        <end position="759"/>
    </location>
</feature>
<feature type="region of interest" description="Disordered" evidence="7">
    <location>
        <begin position="934"/>
        <end position="961"/>
    </location>
</feature>
<feature type="binding site" evidence="6">
    <location>
        <position position="59"/>
    </location>
    <ligand>
        <name>ATP</name>
        <dbReference type="ChEBI" id="CHEBI:30616"/>
    </ligand>
</feature>
<dbReference type="InterPro" id="IPR000719">
    <property type="entry name" value="Prot_kinase_dom"/>
</dbReference>
<feature type="compositionally biased region" description="Polar residues" evidence="7">
    <location>
        <begin position="1527"/>
        <end position="1539"/>
    </location>
</feature>
<accession>A0A836KME8</accession>
<dbReference type="PANTHER" id="PTHR45646:SF11">
    <property type="entry name" value="SERINE_THREONINE-PROTEIN KINASE DOA"/>
    <property type="match status" value="1"/>
</dbReference>
<feature type="region of interest" description="Disordered" evidence="7">
    <location>
        <begin position="502"/>
        <end position="568"/>
    </location>
</feature>
<protein>
    <recommendedName>
        <fullName evidence="8">Protein kinase domain-containing protein</fullName>
    </recommendedName>
</protein>
<dbReference type="InterPro" id="IPR017441">
    <property type="entry name" value="Protein_kinase_ATP_BS"/>
</dbReference>
<feature type="compositionally biased region" description="Basic and acidic residues" evidence="7">
    <location>
        <begin position="1022"/>
        <end position="1032"/>
    </location>
</feature>
<dbReference type="GO" id="GO:0004674">
    <property type="term" value="F:protein serine/threonine kinase activity"/>
    <property type="evidence" value="ECO:0007669"/>
    <property type="project" value="UniProtKB-KW"/>
</dbReference>
<feature type="compositionally biased region" description="Gly residues" evidence="7">
    <location>
        <begin position="633"/>
        <end position="651"/>
    </location>
</feature>
<dbReference type="Gene3D" id="1.10.510.10">
    <property type="entry name" value="Transferase(Phosphotransferase) domain 1"/>
    <property type="match status" value="1"/>
</dbReference>
<feature type="compositionally biased region" description="Low complexity" evidence="7">
    <location>
        <begin position="781"/>
        <end position="790"/>
    </location>
</feature>
<feature type="compositionally biased region" description="Low complexity" evidence="7">
    <location>
        <begin position="585"/>
        <end position="595"/>
    </location>
</feature>
<evidence type="ECO:0000256" key="4">
    <source>
        <dbReference type="ARBA" id="ARBA00022777"/>
    </source>
</evidence>
<feature type="region of interest" description="Disordered" evidence="7">
    <location>
        <begin position="983"/>
        <end position="1089"/>
    </location>
</feature>
<feature type="region of interest" description="Disordered" evidence="7">
    <location>
        <begin position="432"/>
        <end position="469"/>
    </location>
</feature>
<dbReference type="PROSITE" id="PS50011">
    <property type="entry name" value="PROTEIN_KINASE_DOM"/>
    <property type="match status" value="1"/>
</dbReference>
<feature type="region of interest" description="Disordered" evidence="7">
    <location>
        <begin position="584"/>
        <end position="684"/>
    </location>
</feature>
<dbReference type="InterPro" id="IPR051175">
    <property type="entry name" value="CLK_kinases"/>
</dbReference>
<evidence type="ECO:0000313" key="9">
    <source>
        <dbReference type="EMBL" id="KAG5475940.1"/>
    </source>
</evidence>
<feature type="region of interest" description="Disordered" evidence="7">
    <location>
        <begin position="1666"/>
        <end position="1755"/>
    </location>
</feature>
<feature type="region of interest" description="Disordered" evidence="7">
    <location>
        <begin position="1433"/>
        <end position="1452"/>
    </location>
</feature>
<dbReference type="SUPFAM" id="SSF56112">
    <property type="entry name" value="Protein kinase-like (PK-like)"/>
    <property type="match status" value="1"/>
</dbReference>
<reference evidence="9 10" key="1">
    <citation type="submission" date="2021-02" db="EMBL/GenBank/DDBJ databases">
        <title>Leishmania (Mundinia) enrietti genome sequencing and assembly.</title>
        <authorList>
            <person name="Almutairi H."/>
            <person name="Gatherer D."/>
        </authorList>
    </citation>
    <scope>NUCLEOTIDE SEQUENCE [LARGE SCALE GENOMIC DNA]</scope>
    <source>
        <strain evidence="9">CUR178</strain>
    </source>
</reference>
<dbReference type="GO" id="GO:0005524">
    <property type="term" value="F:ATP binding"/>
    <property type="evidence" value="ECO:0007669"/>
    <property type="project" value="UniProtKB-UniRule"/>
</dbReference>
<feature type="compositionally biased region" description="Polar residues" evidence="7">
    <location>
        <begin position="1690"/>
        <end position="1699"/>
    </location>
</feature>
<feature type="compositionally biased region" description="Basic and acidic residues" evidence="7">
    <location>
        <begin position="936"/>
        <end position="946"/>
    </location>
</feature>
<comment type="caution">
    <text evidence="9">The sequence shown here is derived from an EMBL/GenBank/DDBJ whole genome shotgun (WGS) entry which is preliminary data.</text>
</comment>
<sequence length="1755" mass="185028">MASRGEHIRLEKGSLVKSHYEVVTSIGSGNFSKVYRVIDLHLPPKEQRRKPLAMKVIKKEYSSDAKYEKQMLIALHKNDTNRSARVSKMYECFVWQECPVFIMPIHGPSLRNRRLGVNRGVVTYEKLLEFSYDLLETMEFVHFQCHMVHTDLKPENILIADCNVADDSMGDAWVVCDFGSASLWRMDKLDSDLISTRPYRAPEVVLGNKWHYAADMWSVGCILYEVAVGHRLFEIRDDLTHLHMMDRRIGRLPEAFSKHSKYSSKYFNSRGEFLFTPDVIRFSKCRLTPIRDMFKNDRDFLHLLKGLLTYNPDERMTATEALALPMFEAIRVARKERQRQADAAAEAHRQRRCSAGAAALGGGTSSRLTGRSDHNTLDYSTDDTKKFGRRSSALPDRGTTGKQSFSAQPSDIMTTASSIDDVAAAAGAKNGISSHGQHYHQPKRGEASSSNMAGSHSAPAVSSSSKLDNQATAAPSGAAAATVAATNTAVIPIAAEDTRRFAAPNVSAPSATPQGKRRSFEVRGRESRAPIVQTGSSRRSGGSSSVTGVVTKEVPRPRPVVNNHRASSLGSATLVSQLALRRAKAPAPACDDAATPPLPKSRRRSCEQSGKRCSSRTVSPARSHRTTTPHRGTGSGSQRGGTSGVTGGGGNLLSAPDRPNSPRQHLQQGLCTGSDAAKRQTRTSPRCSAIAYRLETLPSAITRSPRMTVKASSAAAPALGPSMSMPVITTPPQQGSRAGTLQSRSPQNAATGCDSMSHRSATIEDTADVMTSLRLEPSMAASRALSLPPSATGPPTPHRPSASLDTPLGKQSPLRRGVTTVGMSTPTEEPARADFSDIGNKSGGVVSASESRVETTAGDGGHGGRQVASKAASSLAAMKSGDVENVADNNINAEGNGRVNSSFESAAELVISSAPSPTNNSRLNSTYNLYGSPHATDYRSPERCRPLLETSTDDTSGTSSPVMIARNARSSFRSNECRGVENAQAVPLGTGMIRRGQRPSAAAPASPPPRSQRKLQPPQIGDRFRSPRERSRAARSPSSLSDRRFTTAGRLMSTPTVPTRESDNDTHESLSTAPLTRTQQGRSDSRNGSLAGALNIASVPTVDSPSCMVSPSMSTTPAVDGSASLSSTPIHSPSTIAASTSIVPAHVRRRSVVRSQRATVTVSGNPPQLVPSDFPQIHDSASPPVTASLRTVRPRPAYPPLAEPTPVSPKGSAITSHLPVAVTRSRHLSLSVDNGRPLNPKTTATTALAGVVSASSPGATSAATVLRQPPHRSHQATDSLECSSGGEGHVCPEAKTAEAGVTTAPQPLGPHMTPRTQQLSEQAPACSASSPLPAIAATAGAAGTPIFTPWNSARGASERSAAFRRSISGGSVKSASTQYLRTPPEVSPRPARSPSNTNISFKVAADAESPPSTTAALAPAGTRIFLRSACSSGAANGSRPITSPFPVATPRSSRSASFHAASLSPCSTAAPGTTSANSLRSPSDGVSAASTHIPRKSAFASTPPMPTETYQPSKSPRDTSPALVTTDLPSNSISGDVTPTVTPPLRMQPFHEPPSKTQLQQQPLTTLMSTGAGTSKLSTSPVTRYTERGVAPARRSVQQQSFNASAAVTPCPQAPGLIAAPVSPGANTASISSPKQVSTASFGVVSSSGVHSSPVNGAVITISADASSGSTMQPKHRRSTHTLRHIIVPRSSTSSLPQTSRAGSSSAAAEDSDRGDEGGGEQIRGTSVNSHPPKQHCRDMLSRSSVTPIPPPRTK</sequence>
<dbReference type="RefSeq" id="XP_067691951.1">
    <property type="nucleotide sequence ID" value="XM_067835385.1"/>
</dbReference>
<dbReference type="Gene3D" id="3.30.200.20">
    <property type="entry name" value="Phosphorylase Kinase, domain 1"/>
    <property type="match status" value="1"/>
</dbReference>
<feature type="compositionally biased region" description="Low complexity" evidence="7">
    <location>
        <begin position="453"/>
        <end position="469"/>
    </location>
</feature>
<feature type="compositionally biased region" description="Polar residues" evidence="7">
    <location>
        <begin position="611"/>
        <end position="620"/>
    </location>
</feature>
<dbReference type="PROSITE" id="PS00108">
    <property type="entry name" value="PROTEIN_KINASE_ST"/>
    <property type="match status" value="1"/>
</dbReference>
<feature type="compositionally biased region" description="Polar residues" evidence="7">
    <location>
        <begin position="731"/>
        <end position="750"/>
    </location>
</feature>
<keyword evidence="1" id="KW-0723">Serine/threonine-protein kinase</keyword>
<name>A0A836KME8_LEIEN</name>
<dbReference type="Pfam" id="PF00069">
    <property type="entry name" value="Pkinase"/>
    <property type="match status" value="1"/>
</dbReference>
<dbReference type="InterPro" id="IPR011009">
    <property type="entry name" value="Kinase-like_dom_sf"/>
</dbReference>
<dbReference type="Proteomes" id="UP000674179">
    <property type="component" value="Chromosome 27"/>
</dbReference>
<dbReference type="InterPro" id="IPR008271">
    <property type="entry name" value="Ser/Thr_kinase_AS"/>
</dbReference>
<gene>
    <name evidence="9" type="ORF">CUR178_03655</name>
</gene>
<feature type="region of interest" description="Disordered" evidence="7">
    <location>
        <begin position="1364"/>
        <end position="1397"/>
    </location>
</feature>
<evidence type="ECO:0000256" key="7">
    <source>
        <dbReference type="SAM" id="MobiDB-lite"/>
    </source>
</evidence>
<evidence type="ECO:0000256" key="6">
    <source>
        <dbReference type="PROSITE-ProRule" id="PRU10141"/>
    </source>
</evidence>
<feature type="compositionally biased region" description="Polar residues" evidence="7">
    <location>
        <begin position="1069"/>
        <end position="1088"/>
    </location>
</feature>
<feature type="region of interest" description="Disordered" evidence="7">
    <location>
        <begin position="781"/>
        <end position="866"/>
    </location>
</feature>
<dbReference type="FunFam" id="1.10.510.10:FF:001576">
    <property type="entry name" value="Protein kinase-like protein"/>
    <property type="match status" value="1"/>
</dbReference>
<evidence type="ECO:0000259" key="8">
    <source>
        <dbReference type="PROSITE" id="PS50011"/>
    </source>
</evidence>
<feature type="compositionally biased region" description="Polar residues" evidence="7">
    <location>
        <begin position="400"/>
        <end position="411"/>
    </location>
</feature>
<feature type="region of interest" description="Disordered" evidence="7">
    <location>
        <begin position="1101"/>
        <end position="1134"/>
    </location>
</feature>
<keyword evidence="10" id="KW-1185">Reference proteome</keyword>
<feature type="region of interest" description="Disordered" evidence="7">
    <location>
        <begin position="1463"/>
        <end position="1539"/>
    </location>
</feature>
<feature type="compositionally biased region" description="Basic and acidic residues" evidence="7">
    <location>
        <begin position="518"/>
        <end position="528"/>
    </location>
</feature>
<dbReference type="GO" id="GO:0005634">
    <property type="term" value="C:nucleus"/>
    <property type="evidence" value="ECO:0007669"/>
    <property type="project" value="TreeGrafter"/>
</dbReference>
<feature type="compositionally biased region" description="Low complexity" evidence="7">
    <location>
        <begin position="1700"/>
        <end position="1709"/>
    </location>
</feature>
<feature type="compositionally biased region" description="Polar residues" evidence="7">
    <location>
        <begin position="1465"/>
        <end position="1481"/>
    </location>
</feature>
<keyword evidence="2" id="KW-0808">Transferase</keyword>
<dbReference type="PANTHER" id="PTHR45646">
    <property type="entry name" value="SERINE/THREONINE-PROTEIN KINASE DOA-RELATED"/>
    <property type="match status" value="1"/>
</dbReference>
<evidence type="ECO:0000256" key="1">
    <source>
        <dbReference type="ARBA" id="ARBA00022527"/>
    </source>
</evidence>
<evidence type="ECO:0000256" key="5">
    <source>
        <dbReference type="ARBA" id="ARBA00022840"/>
    </source>
</evidence>
<organism evidence="9 10">
    <name type="scientific">Leishmania enriettii</name>
    <dbReference type="NCBI Taxonomy" id="5663"/>
    <lineage>
        <taxon>Eukaryota</taxon>
        <taxon>Discoba</taxon>
        <taxon>Euglenozoa</taxon>
        <taxon>Kinetoplastea</taxon>
        <taxon>Metakinetoplastina</taxon>
        <taxon>Trypanosomatida</taxon>
        <taxon>Trypanosomatidae</taxon>
        <taxon>Leishmaniinae</taxon>
        <taxon>Leishmania</taxon>
    </lineage>
</organism>
<dbReference type="SMART" id="SM00220">
    <property type="entry name" value="S_TKc"/>
    <property type="match status" value="1"/>
</dbReference>
<feature type="compositionally biased region" description="Low complexity" evidence="7">
    <location>
        <begin position="534"/>
        <end position="551"/>
    </location>
</feature>
<dbReference type="KEGG" id="lenr:94170895"/>
<keyword evidence="4" id="KW-0418">Kinase</keyword>
<evidence type="ECO:0000256" key="2">
    <source>
        <dbReference type="ARBA" id="ARBA00022679"/>
    </source>
</evidence>
<feature type="compositionally biased region" description="Polar residues" evidence="7">
    <location>
        <begin position="661"/>
        <end position="671"/>
    </location>
</feature>
<evidence type="ECO:0000313" key="10">
    <source>
        <dbReference type="Proteomes" id="UP000674179"/>
    </source>
</evidence>
<feature type="region of interest" description="Disordered" evidence="7">
    <location>
        <begin position="1156"/>
        <end position="1176"/>
    </location>
</feature>
<feature type="domain" description="Protein kinase" evidence="8">
    <location>
        <begin position="20"/>
        <end position="327"/>
    </location>
</feature>
<feature type="compositionally biased region" description="Polar residues" evidence="7">
    <location>
        <begin position="1368"/>
        <end position="1380"/>
    </location>
</feature>
<proteinExistence type="predicted"/>
<dbReference type="PROSITE" id="PS00107">
    <property type="entry name" value="PROTEIN_KINASE_ATP"/>
    <property type="match status" value="1"/>
</dbReference>
<dbReference type="OrthoDB" id="266976at2759"/>